<feature type="region of interest" description="Disordered" evidence="1">
    <location>
        <begin position="355"/>
        <end position="392"/>
    </location>
</feature>
<dbReference type="Gene3D" id="3.30.1120.70">
    <property type="match status" value="1"/>
</dbReference>
<organism evidence="2 3">
    <name type="scientific">Streptomyces fagopyri</name>
    <dbReference type="NCBI Taxonomy" id="2662397"/>
    <lineage>
        <taxon>Bacteria</taxon>
        <taxon>Bacillati</taxon>
        <taxon>Actinomycetota</taxon>
        <taxon>Actinomycetes</taxon>
        <taxon>Kitasatosporales</taxon>
        <taxon>Streptomycetaceae</taxon>
        <taxon>Streptomyces</taxon>
    </lineage>
</organism>
<evidence type="ECO:0000313" key="3">
    <source>
        <dbReference type="Proteomes" id="UP000326179"/>
    </source>
</evidence>
<dbReference type="Pfam" id="PF04860">
    <property type="entry name" value="Phage_portal"/>
    <property type="match status" value="1"/>
</dbReference>
<dbReference type="Gene3D" id="1.20.1270.210">
    <property type="match status" value="1"/>
</dbReference>
<dbReference type="RefSeq" id="WP_153289369.1">
    <property type="nucleotide sequence ID" value="NZ_CP045643.1"/>
</dbReference>
<accession>A0A5Q0LDU4</accession>
<name>A0A5Q0LDU4_9ACTN</name>
<dbReference type="InterPro" id="IPR006944">
    <property type="entry name" value="Phage/GTA_portal"/>
</dbReference>
<protein>
    <submittedName>
        <fullName evidence="2">Phage portal protein</fullName>
    </submittedName>
</protein>
<proteinExistence type="predicted"/>
<evidence type="ECO:0000313" key="2">
    <source>
        <dbReference type="EMBL" id="QFZ75091.1"/>
    </source>
</evidence>
<feature type="region of interest" description="Disordered" evidence="1">
    <location>
        <begin position="1"/>
        <end position="27"/>
    </location>
</feature>
<dbReference type="Proteomes" id="UP000326179">
    <property type="component" value="Chromosome"/>
</dbReference>
<feature type="compositionally biased region" description="Basic and acidic residues" evidence="1">
    <location>
        <begin position="362"/>
        <end position="372"/>
    </location>
</feature>
<reference evidence="2 3" key="1">
    <citation type="submission" date="2019-10" db="EMBL/GenBank/DDBJ databases">
        <title>A novel species.</title>
        <authorList>
            <person name="Gao J."/>
        </authorList>
    </citation>
    <scope>NUCLEOTIDE SEQUENCE [LARGE SCALE GENOMIC DNA]</scope>
    <source>
        <strain evidence="2 3">QMT-28</strain>
    </source>
</reference>
<sequence>MSLFRRRDAPGQTASETIPARPGTGGGAAVVTNETALRHSAVWACLRLRANLISTMPVDLYRKVDGIQVEVPKPAVLVTPGGDEVEMPEWMYSSQFDLDRSGNSVGLITARDGLGLPARIELVPSSDVSVRVRKGKKTYRIAGTIYEPNEVWHEKQYTVPGLPVGLSPVAYAAWSISEYLSIQQFAMDWFRNGAIPSAHLKNTAKTITPDVADATKQRFKAAVQGRDLFVTGNDWDYEMIQAEQAGADWIAAKSFGIGDIARFFDCPSDLIDASVSGSSVTYANMTQRNLQFLVMSLGPAVSRRENALSRLSSRPRFVKLNRNALLAMDPQTQAAVLKTRIDSRTLTPSEARAFYDQSPLTEDQKAEFDRLFGKGTQPTPTTATPQAGGVPS</sequence>
<gene>
    <name evidence="2" type="ORF">GFH48_19080</name>
</gene>
<evidence type="ECO:0000256" key="1">
    <source>
        <dbReference type="SAM" id="MobiDB-lite"/>
    </source>
</evidence>
<feature type="compositionally biased region" description="Low complexity" evidence="1">
    <location>
        <begin position="375"/>
        <end position="392"/>
    </location>
</feature>
<dbReference type="Gene3D" id="3.40.140.120">
    <property type="match status" value="1"/>
</dbReference>
<dbReference type="AlphaFoldDB" id="A0A5Q0LDU4"/>
<dbReference type="KEGG" id="sfy:GFH48_19080"/>
<keyword evidence="3" id="KW-1185">Reference proteome</keyword>
<dbReference type="EMBL" id="CP045643">
    <property type="protein sequence ID" value="QFZ75091.1"/>
    <property type="molecule type" value="Genomic_DNA"/>
</dbReference>